<name>A0A0R1RED7_9LACO</name>
<dbReference type="EMBL" id="AZEU01000022">
    <property type="protein sequence ID" value="KRL53066.1"/>
    <property type="molecule type" value="Genomic_DNA"/>
</dbReference>
<dbReference type="AlphaFoldDB" id="A0A0R1RED7"/>
<dbReference type="SUPFAM" id="SSF47413">
    <property type="entry name" value="lambda repressor-like DNA-binding domains"/>
    <property type="match status" value="1"/>
</dbReference>
<dbReference type="RefSeq" id="WP_054717311.1">
    <property type="nucleotide sequence ID" value="NZ_AZEU01000022.1"/>
</dbReference>
<reference evidence="3 4" key="1">
    <citation type="journal article" date="2015" name="Genome Announc.">
        <title>Expanding the biotechnology potential of lactobacilli through comparative genomics of 213 strains and associated genera.</title>
        <authorList>
            <person name="Sun Z."/>
            <person name="Harris H.M."/>
            <person name="McCann A."/>
            <person name="Guo C."/>
            <person name="Argimon S."/>
            <person name="Zhang W."/>
            <person name="Yang X."/>
            <person name="Jeffery I.B."/>
            <person name="Cooney J.C."/>
            <person name="Kagawa T.F."/>
            <person name="Liu W."/>
            <person name="Song Y."/>
            <person name="Salvetti E."/>
            <person name="Wrobel A."/>
            <person name="Rasinkangas P."/>
            <person name="Parkhill J."/>
            <person name="Rea M.C."/>
            <person name="O'Sullivan O."/>
            <person name="Ritari J."/>
            <person name="Douillard F.P."/>
            <person name="Paul Ross R."/>
            <person name="Yang R."/>
            <person name="Briner A.E."/>
            <person name="Felis G.E."/>
            <person name="de Vos W.M."/>
            <person name="Barrangou R."/>
            <person name="Klaenhammer T.R."/>
            <person name="Caufield P.W."/>
            <person name="Cui Y."/>
            <person name="Zhang H."/>
            <person name="O'Toole P.W."/>
        </authorList>
    </citation>
    <scope>NUCLEOTIDE SEQUENCE [LARGE SCALE GENOMIC DNA]</scope>
    <source>
        <strain evidence="3 4">DSM 13343</strain>
    </source>
</reference>
<dbReference type="OrthoDB" id="6386941at2"/>
<dbReference type="Gene3D" id="1.10.260.40">
    <property type="entry name" value="lambda repressor-like DNA-binding domains"/>
    <property type="match status" value="1"/>
</dbReference>
<dbReference type="PROSITE" id="PS50943">
    <property type="entry name" value="HTH_CROC1"/>
    <property type="match status" value="1"/>
</dbReference>
<protein>
    <recommendedName>
        <fullName evidence="2">HTH cro/C1-type domain-containing protein</fullName>
    </recommendedName>
</protein>
<organism evidence="3 4">
    <name type="scientific">Lacticaseibacillus manihotivorans DSM 13343 = JCM 12514</name>
    <dbReference type="NCBI Taxonomy" id="1423769"/>
    <lineage>
        <taxon>Bacteria</taxon>
        <taxon>Bacillati</taxon>
        <taxon>Bacillota</taxon>
        <taxon>Bacilli</taxon>
        <taxon>Lactobacillales</taxon>
        <taxon>Lactobacillaceae</taxon>
        <taxon>Lacticaseibacillus</taxon>
    </lineage>
</organism>
<evidence type="ECO:0000313" key="4">
    <source>
        <dbReference type="Proteomes" id="UP000051790"/>
    </source>
</evidence>
<evidence type="ECO:0000256" key="1">
    <source>
        <dbReference type="ARBA" id="ARBA00023125"/>
    </source>
</evidence>
<dbReference type="PANTHER" id="PTHR46558:SF3">
    <property type="entry name" value="TRANSCRIPTIONAL REGULATOR"/>
    <property type="match status" value="1"/>
</dbReference>
<dbReference type="InterPro" id="IPR010982">
    <property type="entry name" value="Lambda_DNA-bd_dom_sf"/>
</dbReference>
<dbReference type="InterPro" id="IPR001387">
    <property type="entry name" value="Cro/C1-type_HTH"/>
</dbReference>
<feature type="domain" description="HTH cro/C1-type" evidence="2">
    <location>
        <begin position="5"/>
        <end position="59"/>
    </location>
</feature>
<sequence length="73" mass="8161">MENRVKALRQAAGLTQREVAQTVGITRQTLSLIEKGEYNPSLKLCLGLCDALQSTLDTVFWVAKEDRDEEDHG</sequence>
<gene>
    <name evidence="3" type="ORF">FD01_GL001614</name>
</gene>
<dbReference type="PANTHER" id="PTHR46558">
    <property type="entry name" value="TRACRIPTIONAL REGULATORY PROTEIN-RELATED-RELATED"/>
    <property type="match status" value="1"/>
</dbReference>
<dbReference type="Proteomes" id="UP000051790">
    <property type="component" value="Unassembled WGS sequence"/>
</dbReference>
<dbReference type="GO" id="GO:0003677">
    <property type="term" value="F:DNA binding"/>
    <property type="evidence" value="ECO:0007669"/>
    <property type="project" value="UniProtKB-KW"/>
</dbReference>
<accession>A0A0R1RED7</accession>
<dbReference type="Pfam" id="PF01381">
    <property type="entry name" value="HTH_3"/>
    <property type="match status" value="1"/>
</dbReference>
<comment type="caution">
    <text evidence="3">The sequence shown here is derived from an EMBL/GenBank/DDBJ whole genome shotgun (WGS) entry which is preliminary data.</text>
</comment>
<keyword evidence="1" id="KW-0238">DNA-binding</keyword>
<keyword evidence="4" id="KW-1185">Reference proteome</keyword>
<proteinExistence type="predicted"/>
<evidence type="ECO:0000313" key="3">
    <source>
        <dbReference type="EMBL" id="KRL53066.1"/>
    </source>
</evidence>
<dbReference type="SMART" id="SM00530">
    <property type="entry name" value="HTH_XRE"/>
    <property type="match status" value="1"/>
</dbReference>
<evidence type="ECO:0000259" key="2">
    <source>
        <dbReference type="PROSITE" id="PS50943"/>
    </source>
</evidence>
<dbReference type="CDD" id="cd00093">
    <property type="entry name" value="HTH_XRE"/>
    <property type="match status" value="1"/>
</dbReference>
<dbReference type="PATRIC" id="fig|1423769.4.peg.1727"/>